<keyword evidence="5" id="KW-0997">Cell inner membrane</keyword>
<name>A0A845SED7_9GAMM</name>
<evidence type="ECO:0000256" key="1">
    <source>
        <dbReference type="ARBA" id="ARBA00004429"/>
    </source>
</evidence>
<dbReference type="InterPro" id="IPR000515">
    <property type="entry name" value="MetI-like"/>
</dbReference>
<feature type="transmembrane region" description="Helical" evidence="10">
    <location>
        <begin position="101"/>
        <end position="119"/>
    </location>
</feature>
<evidence type="ECO:0000256" key="10">
    <source>
        <dbReference type="RuleBase" id="RU363032"/>
    </source>
</evidence>
<evidence type="ECO:0000256" key="7">
    <source>
        <dbReference type="ARBA" id="ARBA00022970"/>
    </source>
</evidence>
<keyword evidence="3 10" id="KW-0813">Transport</keyword>
<evidence type="ECO:0000256" key="4">
    <source>
        <dbReference type="ARBA" id="ARBA00022475"/>
    </source>
</evidence>
<sequence>MADLGFFQALSFGPEGWGPMLLSGALMTIALSMSGFLLAGVIGALFSWAKICGNRPVRYIADVYTTVVRGIPDLLIIYLLYFGGSQALTSLGKLFGEGQFISFPGFLAGMLAVGIAAGAQQTEVFRGAFYAIAPGELEAAKAFGMSVPVRMRRIIIPLLLRHALPGMGNVWQLVLKAAALVSVTGLAELMNKAQTGAGSTGKPFDFYCAAAVLYLLISACSGWSLNKAETHYSRGVKR</sequence>
<reference evidence="12 13" key="1">
    <citation type="submission" date="2019-12" db="EMBL/GenBank/DDBJ databases">
        <authorList>
            <person name="Lee S.D."/>
        </authorList>
    </citation>
    <scope>NUCLEOTIDE SEQUENCE [LARGE SCALE GENOMIC DNA]</scope>
    <source>
        <strain evidence="12 13">SAP-6</strain>
    </source>
</reference>
<keyword evidence="13" id="KW-1185">Reference proteome</keyword>
<dbReference type="Proteomes" id="UP000461443">
    <property type="component" value="Unassembled WGS sequence"/>
</dbReference>
<dbReference type="CDD" id="cd06261">
    <property type="entry name" value="TM_PBP2"/>
    <property type="match status" value="1"/>
</dbReference>
<dbReference type="EMBL" id="WUBS01000006">
    <property type="protein sequence ID" value="NDL63160.1"/>
    <property type="molecule type" value="Genomic_DNA"/>
</dbReference>
<keyword evidence="6 10" id="KW-0812">Transmembrane</keyword>
<feature type="domain" description="ABC transmembrane type-1" evidence="11">
    <location>
        <begin position="25"/>
        <end position="225"/>
    </location>
</feature>
<dbReference type="NCBIfam" id="TIGR01726">
    <property type="entry name" value="HEQRo_perm_3TM"/>
    <property type="match status" value="1"/>
</dbReference>
<comment type="subcellular location">
    <subcellularLocation>
        <location evidence="1">Cell inner membrane</location>
        <topology evidence="1">Multi-pass membrane protein</topology>
    </subcellularLocation>
    <subcellularLocation>
        <location evidence="10">Cell membrane</location>
        <topology evidence="10">Multi-pass membrane protein</topology>
    </subcellularLocation>
</comment>
<dbReference type="InterPro" id="IPR010065">
    <property type="entry name" value="AA_ABC_transptr_permease_3TM"/>
</dbReference>
<evidence type="ECO:0000256" key="3">
    <source>
        <dbReference type="ARBA" id="ARBA00022448"/>
    </source>
</evidence>
<organism evidence="12 13">
    <name type="scientific">Acerihabitans arboris</name>
    <dbReference type="NCBI Taxonomy" id="2691583"/>
    <lineage>
        <taxon>Bacteria</taxon>
        <taxon>Pseudomonadati</taxon>
        <taxon>Pseudomonadota</taxon>
        <taxon>Gammaproteobacteria</taxon>
        <taxon>Enterobacterales</taxon>
        <taxon>Pectobacteriaceae</taxon>
        <taxon>Acerihabitans</taxon>
    </lineage>
</organism>
<protein>
    <submittedName>
        <fullName evidence="12">ABC transporter permease subunit</fullName>
    </submittedName>
</protein>
<dbReference type="Pfam" id="PF00528">
    <property type="entry name" value="BPD_transp_1"/>
    <property type="match status" value="1"/>
</dbReference>
<evidence type="ECO:0000256" key="9">
    <source>
        <dbReference type="ARBA" id="ARBA00023136"/>
    </source>
</evidence>
<gene>
    <name evidence="12" type="ORF">GRH90_10420</name>
</gene>
<dbReference type="PROSITE" id="PS50928">
    <property type="entry name" value="ABC_TM1"/>
    <property type="match status" value="1"/>
</dbReference>
<dbReference type="SUPFAM" id="SSF161098">
    <property type="entry name" value="MetI-like"/>
    <property type="match status" value="1"/>
</dbReference>
<feature type="transmembrane region" description="Helical" evidence="10">
    <location>
        <begin position="20"/>
        <end position="47"/>
    </location>
</feature>
<evidence type="ECO:0000313" key="12">
    <source>
        <dbReference type="EMBL" id="NDL63160.1"/>
    </source>
</evidence>
<evidence type="ECO:0000256" key="6">
    <source>
        <dbReference type="ARBA" id="ARBA00022692"/>
    </source>
</evidence>
<keyword evidence="8 10" id="KW-1133">Transmembrane helix</keyword>
<keyword evidence="9 10" id="KW-0472">Membrane</keyword>
<reference evidence="12 13" key="2">
    <citation type="submission" date="2020-02" db="EMBL/GenBank/DDBJ databases">
        <title>The new genus of Enterobacteriales.</title>
        <authorList>
            <person name="Kim I.S."/>
        </authorList>
    </citation>
    <scope>NUCLEOTIDE SEQUENCE [LARGE SCALE GENOMIC DNA]</scope>
    <source>
        <strain evidence="12 13">SAP-6</strain>
    </source>
</reference>
<keyword evidence="4" id="KW-1003">Cell membrane</keyword>
<evidence type="ECO:0000313" key="13">
    <source>
        <dbReference type="Proteomes" id="UP000461443"/>
    </source>
</evidence>
<dbReference type="RefSeq" id="WP_162365871.1">
    <property type="nucleotide sequence ID" value="NZ_WUBS01000006.1"/>
</dbReference>
<dbReference type="Gene3D" id="1.10.3720.10">
    <property type="entry name" value="MetI-like"/>
    <property type="match status" value="1"/>
</dbReference>
<dbReference type="PANTHER" id="PTHR30133">
    <property type="entry name" value="CATIONIC AMINO ACID TRANSPORTER, MEMBRANE COMPONENT"/>
    <property type="match status" value="1"/>
</dbReference>
<evidence type="ECO:0000256" key="5">
    <source>
        <dbReference type="ARBA" id="ARBA00022519"/>
    </source>
</evidence>
<evidence type="ECO:0000256" key="2">
    <source>
        <dbReference type="ARBA" id="ARBA00010072"/>
    </source>
</evidence>
<feature type="transmembrane region" description="Helical" evidence="10">
    <location>
        <begin position="59"/>
        <end position="81"/>
    </location>
</feature>
<comment type="similarity">
    <text evidence="2">Belongs to the binding-protein-dependent transport system permease family. HisMQ subfamily.</text>
</comment>
<proteinExistence type="inferred from homology"/>
<accession>A0A845SED7</accession>
<feature type="transmembrane region" description="Helical" evidence="10">
    <location>
        <begin position="204"/>
        <end position="225"/>
    </location>
</feature>
<dbReference type="GO" id="GO:0022857">
    <property type="term" value="F:transmembrane transporter activity"/>
    <property type="evidence" value="ECO:0007669"/>
    <property type="project" value="InterPro"/>
</dbReference>
<evidence type="ECO:0000256" key="8">
    <source>
        <dbReference type="ARBA" id="ARBA00022989"/>
    </source>
</evidence>
<dbReference type="InterPro" id="IPR035906">
    <property type="entry name" value="MetI-like_sf"/>
</dbReference>
<dbReference type="AlphaFoldDB" id="A0A845SED7"/>
<dbReference type="InterPro" id="IPR051613">
    <property type="entry name" value="ABC_transp_permease_HisMQ"/>
</dbReference>
<comment type="caution">
    <text evidence="12">The sequence shown here is derived from an EMBL/GenBank/DDBJ whole genome shotgun (WGS) entry which is preliminary data.</text>
</comment>
<keyword evidence="7" id="KW-0029">Amino-acid transport</keyword>
<dbReference type="GO" id="GO:0006865">
    <property type="term" value="P:amino acid transport"/>
    <property type="evidence" value="ECO:0007669"/>
    <property type="project" value="UniProtKB-KW"/>
</dbReference>
<feature type="transmembrane region" description="Helical" evidence="10">
    <location>
        <begin position="158"/>
        <end position="184"/>
    </location>
</feature>
<evidence type="ECO:0000259" key="11">
    <source>
        <dbReference type="PROSITE" id="PS50928"/>
    </source>
</evidence>
<dbReference type="GO" id="GO:0043190">
    <property type="term" value="C:ATP-binding cassette (ABC) transporter complex"/>
    <property type="evidence" value="ECO:0007669"/>
    <property type="project" value="InterPro"/>
</dbReference>